<gene>
    <name evidence="3" type="ORF">GCM10023353_10950</name>
</gene>
<dbReference type="RefSeq" id="WP_345602168.1">
    <property type="nucleotide sequence ID" value="NZ_BAABKQ010000001.1"/>
</dbReference>
<keyword evidence="2" id="KW-0472">Membrane</keyword>
<keyword evidence="4" id="KW-1185">Reference proteome</keyword>
<feature type="transmembrane region" description="Helical" evidence="2">
    <location>
        <begin position="125"/>
        <end position="145"/>
    </location>
</feature>
<dbReference type="EMBL" id="BAABKQ010000001">
    <property type="protein sequence ID" value="GAA4808930.1"/>
    <property type="molecule type" value="Genomic_DNA"/>
</dbReference>
<evidence type="ECO:0000256" key="1">
    <source>
        <dbReference type="SAM" id="MobiDB-lite"/>
    </source>
</evidence>
<feature type="transmembrane region" description="Helical" evidence="2">
    <location>
        <begin position="183"/>
        <end position="202"/>
    </location>
</feature>
<feature type="transmembrane region" description="Helical" evidence="2">
    <location>
        <begin position="337"/>
        <end position="358"/>
    </location>
</feature>
<feature type="region of interest" description="Disordered" evidence="1">
    <location>
        <begin position="360"/>
        <end position="387"/>
    </location>
</feature>
<feature type="transmembrane region" description="Helical" evidence="2">
    <location>
        <begin position="273"/>
        <end position="294"/>
    </location>
</feature>
<evidence type="ECO:0008006" key="5">
    <source>
        <dbReference type="Google" id="ProtNLM"/>
    </source>
</evidence>
<feature type="transmembrane region" description="Helical" evidence="2">
    <location>
        <begin position="47"/>
        <end position="65"/>
    </location>
</feature>
<keyword evidence="2" id="KW-1133">Transmembrane helix</keyword>
<comment type="caution">
    <text evidence="3">The sequence shown here is derived from an EMBL/GenBank/DDBJ whole genome shotgun (WGS) entry which is preliminary data.</text>
</comment>
<feature type="transmembrane region" description="Helical" evidence="2">
    <location>
        <begin position="306"/>
        <end position="325"/>
    </location>
</feature>
<reference evidence="4" key="1">
    <citation type="journal article" date="2019" name="Int. J. Syst. Evol. Microbiol.">
        <title>The Global Catalogue of Microorganisms (GCM) 10K type strain sequencing project: providing services to taxonomists for standard genome sequencing and annotation.</title>
        <authorList>
            <consortium name="The Broad Institute Genomics Platform"/>
            <consortium name="The Broad Institute Genome Sequencing Center for Infectious Disease"/>
            <person name="Wu L."/>
            <person name="Ma J."/>
        </authorList>
    </citation>
    <scope>NUCLEOTIDE SEQUENCE [LARGE SCALE GENOMIC DNA]</scope>
    <source>
        <strain evidence="4">JCM 18542</strain>
    </source>
</reference>
<dbReference type="Proteomes" id="UP001500839">
    <property type="component" value="Unassembled WGS sequence"/>
</dbReference>
<feature type="transmembrane region" description="Helical" evidence="2">
    <location>
        <begin position="208"/>
        <end position="227"/>
    </location>
</feature>
<name>A0ABP9CHH9_9ACTN</name>
<feature type="compositionally biased region" description="Basic and acidic residues" evidence="1">
    <location>
        <begin position="378"/>
        <end position="387"/>
    </location>
</feature>
<organism evidence="3 4">
    <name type="scientific">Tomitella cavernea</name>
    <dbReference type="NCBI Taxonomy" id="1387982"/>
    <lineage>
        <taxon>Bacteria</taxon>
        <taxon>Bacillati</taxon>
        <taxon>Actinomycetota</taxon>
        <taxon>Actinomycetes</taxon>
        <taxon>Mycobacteriales</taxon>
        <taxon>Tomitella</taxon>
    </lineage>
</organism>
<feature type="transmembrane region" description="Helical" evidence="2">
    <location>
        <begin position="98"/>
        <end position="118"/>
    </location>
</feature>
<keyword evidence="2" id="KW-0812">Transmembrane</keyword>
<protein>
    <recommendedName>
        <fullName evidence="5">NnrS family protein</fullName>
    </recommendedName>
</protein>
<proteinExistence type="predicted"/>
<feature type="transmembrane region" description="Helical" evidence="2">
    <location>
        <begin position="74"/>
        <end position="92"/>
    </location>
</feature>
<feature type="transmembrane region" description="Helical" evidence="2">
    <location>
        <begin position="12"/>
        <end position="35"/>
    </location>
</feature>
<evidence type="ECO:0000256" key="2">
    <source>
        <dbReference type="SAM" id="Phobius"/>
    </source>
</evidence>
<feature type="transmembrane region" description="Helical" evidence="2">
    <location>
        <begin position="239"/>
        <end position="261"/>
    </location>
</feature>
<evidence type="ECO:0000313" key="4">
    <source>
        <dbReference type="Proteomes" id="UP001500839"/>
    </source>
</evidence>
<feature type="transmembrane region" description="Helical" evidence="2">
    <location>
        <begin position="151"/>
        <end position="171"/>
    </location>
</feature>
<sequence length="387" mass="39717">MNATGLLATRRIRLLLLAPGGIALLAGLDAALLLLGVGAPVRDLSLISLHGVLMALGFVGTVVALERAVALGRAWGFLAPAALGAGGILLLTPAPRDAGAGLFVIGTAALVAVYIPLWRRNTQPAVLVQAVGGALALGGTGLWLGGVDVPWLLPWLVGFLVLTIAGERLELAHVALTDPRAQPIALGIAGAVVVGTLAALLWPEAGYPLLGLALAALVAWLLRYDIAVKTVRATGLPRFSAACLLAGYAWLTVTALIWIIAGPVRSGPLYDASTHAVLLGFVISMIMAHAPIIFPAVLRRPLPYHPVMYAPAVLLHASLALRIVGGDARGVDGLLQWGGVLNIVALLAFVVVAVGSALRGSRPGMRSRTPASDDADPGADHQKAATP</sequence>
<evidence type="ECO:0000313" key="3">
    <source>
        <dbReference type="EMBL" id="GAA4808930.1"/>
    </source>
</evidence>
<accession>A0ABP9CHH9</accession>